<dbReference type="PANTHER" id="PTHR43081:SF18">
    <property type="entry name" value="BLL7624 PROTEIN"/>
    <property type="match status" value="1"/>
</dbReference>
<dbReference type="RefSeq" id="WP_379085313.1">
    <property type="nucleotide sequence ID" value="NZ_JBHTJO010000001.1"/>
</dbReference>
<feature type="domain" description="Guanylate cyclase" evidence="4">
    <location>
        <begin position="184"/>
        <end position="319"/>
    </location>
</feature>
<evidence type="ECO:0000256" key="1">
    <source>
        <dbReference type="PROSITE-ProRule" id="PRU00169"/>
    </source>
</evidence>
<dbReference type="InterPro" id="IPR029787">
    <property type="entry name" value="Nucleotide_cyclase"/>
</dbReference>
<dbReference type="Pfam" id="PF00072">
    <property type="entry name" value="Response_reg"/>
    <property type="match status" value="1"/>
</dbReference>
<keyword evidence="1" id="KW-0597">Phosphoprotein</keyword>
<evidence type="ECO:0000259" key="3">
    <source>
        <dbReference type="PROSITE" id="PS50110"/>
    </source>
</evidence>
<protein>
    <submittedName>
        <fullName evidence="5">Adenylate/guanylate cyclase domain-containing protein</fullName>
    </submittedName>
</protein>
<evidence type="ECO:0000313" key="5">
    <source>
        <dbReference type="EMBL" id="MFD0985997.1"/>
    </source>
</evidence>
<dbReference type="SMART" id="SM00448">
    <property type="entry name" value="REC"/>
    <property type="match status" value="1"/>
</dbReference>
<dbReference type="EMBL" id="JBHTJO010000001">
    <property type="protein sequence ID" value="MFD0985997.1"/>
    <property type="molecule type" value="Genomic_DNA"/>
</dbReference>
<dbReference type="InterPro" id="IPR001054">
    <property type="entry name" value="A/G_cyclase"/>
</dbReference>
<comment type="caution">
    <text evidence="5">The sequence shown here is derived from an EMBL/GenBank/DDBJ whole genome shotgun (WGS) entry which is preliminary data.</text>
</comment>
<keyword evidence="2" id="KW-0175">Coiled coil</keyword>
<dbReference type="SUPFAM" id="SSF52172">
    <property type="entry name" value="CheY-like"/>
    <property type="match status" value="1"/>
</dbReference>
<dbReference type="SUPFAM" id="SSF55073">
    <property type="entry name" value="Nucleotide cyclase"/>
    <property type="match status" value="1"/>
</dbReference>
<feature type="coiled-coil region" evidence="2">
    <location>
        <begin position="127"/>
        <end position="161"/>
    </location>
</feature>
<dbReference type="Pfam" id="PF00211">
    <property type="entry name" value="Guanylate_cyc"/>
    <property type="match status" value="1"/>
</dbReference>
<evidence type="ECO:0000256" key="2">
    <source>
        <dbReference type="SAM" id="Coils"/>
    </source>
</evidence>
<sequence>MPDTKPVRVLYIEDDEGLAHLVKKGLERRGLLVDIANRGQLGLERVTAGGIDVVALDHYMADQDGLTTLEAIQKLADPPPVVYVTGTDDSRIAVAALKLGAADYVIKEVQEDFIAQLSAALNSARRMQSMRQAREAAELEVRRKNQELEALSKKLSKYLASQVYDSIFTGEQSVELASSRKKLTVFFSDLVDFTGTTEHLESEELTNLLNHYLTEMAKIANAYGATIDKYIGDAVLAFFGDPESRGYQEDASACVHMAVAMQRRMEELRDEWRAFGIERPFALRIGINTGFCTVGNFGSEDRMDYTIIGNVVNGASRLQVSAGSGGILIGHETYALVKDEVIAEERPAITAKGFAEPVRCYQVRGLYEDQVQEGSAIREESDGFRLLIDMERAERSDAIAKLEAALTRLKASSWDLN</sequence>
<dbReference type="Proteomes" id="UP001597102">
    <property type="component" value="Unassembled WGS sequence"/>
</dbReference>
<feature type="modified residue" description="4-aspartylphosphate" evidence="1">
    <location>
        <position position="57"/>
    </location>
</feature>
<feature type="domain" description="Response regulatory" evidence="3">
    <location>
        <begin position="8"/>
        <end position="122"/>
    </location>
</feature>
<name>A0ABW3J964_9HYPH</name>
<dbReference type="CDD" id="cd07302">
    <property type="entry name" value="CHD"/>
    <property type="match status" value="1"/>
</dbReference>
<reference evidence="6" key="1">
    <citation type="journal article" date="2019" name="Int. J. Syst. Evol. Microbiol.">
        <title>The Global Catalogue of Microorganisms (GCM) 10K type strain sequencing project: providing services to taxonomists for standard genome sequencing and annotation.</title>
        <authorList>
            <consortium name="The Broad Institute Genomics Platform"/>
            <consortium name="The Broad Institute Genome Sequencing Center for Infectious Disease"/>
            <person name="Wu L."/>
            <person name="Ma J."/>
        </authorList>
    </citation>
    <scope>NUCLEOTIDE SEQUENCE [LARGE SCALE GENOMIC DNA]</scope>
    <source>
        <strain evidence="6">CCUG 61697</strain>
    </source>
</reference>
<dbReference type="InterPro" id="IPR001789">
    <property type="entry name" value="Sig_transdc_resp-reg_receiver"/>
</dbReference>
<dbReference type="Gene3D" id="3.30.70.1230">
    <property type="entry name" value="Nucleotide cyclase"/>
    <property type="match status" value="1"/>
</dbReference>
<evidence type="ECO:0000259" key="4">
    <source>
        <dbReference type="PROSITE" id="PS50125"/>
    </source>
</evidence>
<dbReference type="PROSITE" id="PS50110">
    <property type="entry name" value="RESPONSE_REGULATORY"/>
    <property type="match status" value="1"/>
</dbReference>
<evidence type="ECO:0000313" key="6">
    <source>
        <dbReference type="Proteomes" id="UP001597102"/>
    </source>
</evidence>
<accession>A0ABW3J964</accession>
<dbReference type="PANTHER" id="PTHR43081">
    <property type="entry name" value="ADENYLATE CYCLASE, TERMINAL-DIFFERENTIATION SPECIFIC-RELATED"/>
    <property type="match status" value="1"/>
</dbReference>
<gene>
    <name evidence="5" type="ORF">ACFQ2F_02665</name>
</gene>
<dbReference type="InterPro" id="IPR011006">
    <property type="entry name" value="CheY-like_superfamily"/>
</dbReference>
<keyword evidence="6" id="KW-1185">Reference proteome</keyword>
<proteinExistence type="predicted"/>
<organism evidence="5 6">
    <name type="scientific">Methyloligella solikamskensis</name>
    <dbReference type="NCBI Taxonomy" id="1177756"/>
    <lineage>
        <taxon>Bacteria</taxon>
        <taxon>Pseudomonadati</taxon>
        <taxon>Pseudomonadota</taxon>
        <taxon>Alphaproteobacteria</taxon>
        <taxon>Hyphomicrobiales</taxon>
        <taxon>Hyphomicrobiaceae</taxon>
        <taxon>Methyloligella</taxon>
    </lineage>
</organism>
<dbReference type="SMART" id="SM00044">
    <property type="entry name" value="CYCc"/>
    <property type="match status" value="1"/>
</dbReference>
<dbReference type="CDD" id="cd00156">
    <property type="entry name" value="REC"/>
    <property type="match status" value="1"/>
</dbReference>
<dbReference type="InterPro" id="IPR050697">
    <property type="entry name" value="Adenylyl/Guanylyl_Cyclase_3/4"/>
</dbReference>
<dbReference type="PROSITE" id="PS50125">
    <property type="entry name" value="GUANYLATE_CYCLASE_2"/>
    <property type="match status" value="1"/>
</dbReference>
<dbReference type="Gene3D" id="3.40.50.2300">
    <property type="match status" value="1"/>
</dbReference>